<reference evidence="2 3" key="1">
    <citation type="submission" date="2024-09" db="EMBL/GenBank/DDBJ databases">
        <authorList>
            <person name="Lee S.D."/>
        </authorList>
    </citation>
    <scope>NUCLEOTIDE SEQUENCE [LARGE SCALE GENOMIC DNA]</scope>
    <source>
        <strain evidence="2 3">N8-3</strain>
    </source>
</reference>
<feature type="region of interest" description="Disordered" evidence="1">
    <location>
        <begin position="241"/>
        <end position="262"/>
    </location>
</feature>
<evidence type="ECO:0000256" key="1">
    <source>
        <dbReference type="SAM" id="MobiDB-lite"/>
    </source>
</evidence>
<sequence length="383" mass="40753">MGFDLAWRARSAALADEVVHPSSPWHGAVAATPRHLLVPRWWRYLADEGGWTLRVGEDDPERWLNAAYSNRTLVTRVGGLHADHATSDDHPTGLPTSSSTLPGLVVAMFQHALITNASDVLCVTGSGYGTGLLTDRLGEQRVTSVDVDPYLVQAASARLKALGLFPKVAVCEITGQLPGRFDRIVSTVGLPHIPAGWLSALNDGGRLVTNIAGTGIVIAADKTPDGGARGQVTWERAGFMATRTGGDYPPTPSTRHAWTDEGEDVGTGRYPVVQVAETWELMSAFALAVPGVQHGYDEGADGVRTAVMVHEDGSWARATGPKGEPPIVHQAGPRRLWDILDGIRHDWLSNGALPVYGASVTITPEGQTTLSHGSWAVTLGSHV</sequence>
<evidence type="ECO:0000313" key="2">
    <source>
        <dbReference type="EMBL" id="MFC1419837.1"/>
    </source>
</evidence>
<dbReference type="EMBL" id="JBHFAB010000021">
    <property type="protein sequence ID" value="MFC1419837.1"/>
    <property type="molecule type" value="Genomic_DNA"/>
</dbReference>
<proteinExistence type="predicted"/>
<dbReference type="SUPFAM" id="SSF53335">
    <property type="entry name" value="S-adenosyl-L-methionine-dependent methyltransferases"/>
    <property type="match status" value="1"/>
</dbReference>
<name>A0ABV6W1I6_9ACTN</name>
<gene>
    <name evidence="2" type="ORF">ACEZDE_24825</name>
</gene>
<protein>
    <submittedName>
        <fullName evidence="2">Protein-L-isoaspartate O-methyltransferase</fullName>
    </submittedName>
</protein>
<evidence type="ECO:0000313" key="3">
    <source>
        <dbReference type="Proteomes" id="UP001592531"/>
    </source>
</evidence>
<accession>A0ABV6W1I6</accession>
<dbReference type="InterPro" id="IPR029063">
    <property type="entry name" value="SAM-dependent_MTases_sf"/>
</dbReference>
<comment type="caution">
    <text evidence="2">The sequence shown here is derived from an EMBL/GenBank/DDBJ whole genome shotgun (WGS) entry which is preliminary data.</text>
</comment>
<dbReference type="Pfam" id="PF01135">
    <property type="entry name" value="PCMT"/>
    <property type="match status" value="1"/>
</dbReference>
<dbReference type="Gene3D" id="3.40.50.150">
    <property type="entry name" value="Vaccinia Virus protein VP39"/>
    <property type="match status" value="1"/>
</dbReference>
<organism evidence="2 3">
    <name type="scientific">Streptacidiphilus cavernicola</name>
    <dbReference type="NCBI Taxonomy" id="3342716"/>
    <lineage>
        <taxon>Bacteria</taxon>
        <taxon>Bacillati</taxon>
        <taxon>Actinomycetota</taxon>
        <taxon>Actinomycetes</taxon>
        <taxon>Kitasatosporales</taxon>
        <taxon>Streptomycetaceae</taxon>
        <taxon>Streptacidiphilus</taxon>
    </lineage>
</organism>
<dbReference type="Proteomes" id="UP001592531">
    <property type="component" value="Unassembled WGS sequence"/>
</dbReference>
<keyword evidence="3" id="KW-1185">Reference proteome</keyword>
<dbReference type="CDD" id="cd02440">
    <property type="entry name" value="AdoMet_MTases"/>
    <property type="match status" value="1"/>
</dbReference>
<dbReference type="RefSeq" id="WP_380539903.1">
    <property type="nucleotide sequence ID" value="NZ_JBHFAB010000021.1"/>
</dbReference>